<feature type="transmembrane region" description="Helical" evidence="6">
    <location>
        <begin position="307"/>
        <end position="328"/>
    </location>
</feature>
<dbReference type="Proteomes" id="UP000011658">
    <property type="component" value="Chromosome"/>
</dbReference>
<dbReference type="RefSeq" id="WP_015389636.1">
    <property type="nucleotide sequence ID" value="NC_020284.1"/>
</dbReference>
<keyword evidence="8" id="KW-1185">Reference proteome</keyword>
<evidence type="ECO:0000313" key="8">
    <source>
        <dbReference type="Proteomes" id="UP000011658"/>
    </source>
</evidence>
<comment type="subcellular location">
    <subcellularLocation>
        <location evidence="1">Cell membrane</location>
        <topology evidence="1">Multi-pass membrane protein</topology>
    </subcellularLocation>
</comment>
<feature type="transmembrane region" description="Helical" evidence="6">
    <location>
        <begin position="98"/>
        <end position="120"/>
    </location>
</feature>
<organism evidence="7 8">
    <name type="scientific">Candidatus Kinetoplastidibacterium galati TCC219</name>
    <dbReference type="NCBI Taxonomy" id="1208921"/>
    <lineage>
        <taxon>Bacteria</taxon>
        <taxon>Pseudomonadati</taxon>
        <taxon>Pseudomonadota</taxon>
        <taxon>Betaproteobacteria</taxon>
        <taxon>Candidatus Kinetoplastidibacterium</taxon>
    </lineage>
</organism>
<evidence type="ECO:0000256" key="5">
    <source>
        <dbReference type="ARBA" id="ARBA00023136"/>
    </source>
</evidence>
<evidence type="ECO:0000256" key="4">
    <source>
        <dbReference type="ARBA" id="ARBA00022989"/>
    </source>
</evidence>
<dbReference type="InterPro" id="IPR005495">
    <property type="entry name" value="LptG/LptF_permease"/>
</dbReference>
<evidence type="ECO:0000313" key="7">
    <source>
        <dbReference type="EMBL" id="AGF49152.1"/>
    </source>
</evidence>
<dbReference type="PATRIC" id="fig|1208921.3.peg.437"/>
<reference evidence="7 8" key="1">
    <citation type="journal article" date="2013" name="Genome Biol. Evol.">
        <title>Genome evolution and phylogenomic analysis of candidatus kinetoplastibacterium, the betaproteobacterial endosymbionts of strigomonas and angomonas.</title>
        <authorList>
            <person name="Alves J.M."/>
            <person name="Serrano M.G."/>
            <person name="Maia da Silva F."/>
            <person name="Voegtly L.J."/>
            <person name="Matveyev A.V."/>
            <person name="Teixeira M.M."/>
            <person name="Camargo E.P."/>
            <person name="Buck G.A."/>
        </authorList>
    </citation>
    <scope>NUCLEOTIDE SEQUENCE [LARGE SCALE GENOMIC DNA]</scope>
    <source>
        <strain evidence="7 8">TCC219</strain>
    </source>
</reference>
<evidence type="ECO:0000256" key="3">
    <source>
        <dbReference type="ARBA" id="ARBA00022692"/>
    </source>
</evidence>
<feature type="transmembrane region" description="Helical" evidence="6">
    <location>
        <begin position="20"/>
        <end position="42"/>
    </location>
</feature>
<dbReference type="PANTHER" id="PTHR33529:SF7">
    <property type="entry name" value="LIPOPOLYSACCHARIDE EXPORT SYSTEM PERMEASE PROTEIN LPTF"/>
    <property type="match status" value="1"/>
</dbReference>
<proteinExistence type="predicted"/>
<dbReference type="AlphaFoldDB" id="M1LUB9"/>
<evidence type="ECO:0000256" key="1">
    <source>
        <dbReference type="ARBA" id="ARBA00004651"/>
    </source>
</evidence>
<feature type="transmembrane region" description="Helical" evidence="6">
    <location>
        <begin position="334"/>
        <end position="357"/>
    </location>
</feature>
<evidence type="ECO:0000256" key="6">
    <source>
        <dbReference type="SAM" id="Phobius"/>
    </source>
</evidence>
<dbReference type="STRING" id="1208921.ST1E_0806"/>
<name>M1LUB9_9PROT</name>
<dbReference type="GO" id="GO:0043190">
    <property type="term" value="C:ATP-binding cassette (ABC) transporter complex"/>
    <property type="evidence" value="ECO:0007669"/>
    <property type="project" value="TreeGrafter"/>
</dbReference>
<dbReference type="PANTHER" id="PTHR33529">
    <property type="entry name" value="SLR0882 PROTEIN-RELATED"/>
    <property type="match status" value="1"/>
</dbReference>
<dbReference type="KEGG" id="kga:ST1E_0806"/>
<feature type="transmembrane region" description="Helical" evidence="6">
    <location>
        <begin position="273"/>
        <end position="295"/>
    </location>
</feature>
<dbReference type="Pfam" id="PF03739">
    <property type="entry name" value="LptF_LptG"/>
    <property type="match status" value="1"/>
</dbReference>
<gene>
    <name evidence="7" type="ORF">ST1E_0806</name>
</gene>
<dbReference type="eggNOG" id="COG0795">
    <property type="taxonomic scope" value="Bacteria"/>
</dbReference>
<sequence>MTSIFNRFTTNEIINRFFKLFLVLSLIWIGFLIIRLITHFQVLSLKVICSISSLSLITASPIIIQVAMFIAVLLTVIRSSTDNEMIVWLSSGLSLKNWFNPVIKISIPISIVVLILSLFISPLAYREIDTISDNYSQENKENVYKKASGRFIEFRDNNSIFFAEKCNGDSLSFSNVFINKIIEDGFLSIIVAKEVSFVINKGNNSFISMYDADRFDIPISNTSGLNSLLYHFDNYVINFNNEFTLKNSKTKSLKCSSLVDLIGNNSLESMAHIAWRLSYFMLSLNLAFLAVPLGVLNSRKESFIKLFPSLLICLLYISLTNLVRTWIISQNISLYSGLFIPHILVMLVNLFLMTQILDLNSYIRRSTNFL</sequence>
<evidence type="ECO:0000256" key="2">
    <source>
        <dbReference type="ARBA" id="ARBA00022475"/>
    </source>
</evidence>
<dbReference type="OrthoDB" id="9778062at2"/>
<keyword evidence="4 6" id="KW-1133">Transmembrane helix</keyword>
<keyword evidence="3 6" id="KW-0812">Transmembrane</keyword>
<feature type="transmembrane region" description="Helical" evidence="6">
    <location>
        <begin position="54"/>
        <end position="77"/>
    </location>
</feature>
<dbReference type="GO" id="GO:0015920">
    <property type="term" value="P:lipopolysaccharide transport"/>
    <property type="evidence" value="ECO:0007669"/>
    <property type="project" value="TreeGrafter"/>
</dbReference>
<keyword evidence="5 6" id="KW-0472">Membrane</keyword>
<accession>M1LUB9</accession>
<keyword evidence="2" id="KW-1003">Cell membrane</keyword>
<dbReference type="EMBL" id="CP003806">
    <property type="protein sequence ID" value="AGF49152.1"/>
    <property type="molecule type" value="Genomic_DNA"/>
</dbReference>
<protein>
    <submittedName>
        <fullName evidence="7">Lipopolysaccharide export system permease protein</fullName>
    </submittedName>
</protein>
<dbReference type="HOGENOM" id="CLU_028799_0_0_4"/>